<dbReference type="Proteomes" id="UP001596074">
    <property type="component" value="Unassembled WGS sequence"/>
</dbReference>
<feature type="transmembrane region" description="Helical" evidence="1">
    <location>
        <begin position="85"/>
        <end position="116"/>
    </location>
</feature>
<comment type="caution">
    <text evidence="2">The sequence shown here is derived from an EMBL/GenBank/DDBJ whole genome shotgun (WGS) entry which is preliminary data.</text>
</comment>
<evidence type="ECO:0000313" key="2">
    <source>
        <dbReference type="EMBL" id="MFC5750594.1"/>
    </source>
</evidence>
<feature type="transmembrane region" description="Helical" evidence="1">
    <location>
        <begin position="136"/>
        <end position="160"/>
    </location>
</feature>
<evidence type="ECO:0008006" key="4">
    <source>
        <dbReference type="Google" id="ProtNLM"/>
    </source>
</evidence>
<proteinExistence type="predicted"/>
<evidence type="ECO:0000256" key="1">
    <source>
        <dbReference type="SAM" id="Phobius"/>
    </source>
</evidence>
<feature type="transmembrane region" description="Helical" evidence="1">
    <location>
        <begin position="211"/>
        <end position="236"/>
    </location>
</feature>
<keyword evidence="1" id="KW-1133">Transmembrane helix</keyword>
<keyword evidence="1" id="KW-0812">Transmembrane</keyword>
<keyword evidence="1" id="KW-0472">Membrane</keyword>
<reference evidence="3" key="1">
    <citation type="journal article" date="2019" name="Int. J. Syst. Evol. Microbiol.">
        <title>The Global Catalogue of Microorganisms (GCM) 10K type strain sequencing project: providing services to taxonomists for standard genome sequencing and annotation.</title>
        <authorList>
            <consortium name="The Broad Institute Genomics Platform"/>
            <consortium name="The Broad Institute Genome Sequencing Center for Infectious Disease"/>
            <person name="Wu L."/>
            <person name="Ma J."/>
        </authorList>
    </citation>
    <scope>NUCLEOTIDE SEQUENCE [LARGE SCALE GENOMIC DNA]</scope>
    <source>
        <strain evidence="3">KCTC 42087</strain>
    </source>
</reference>
<feature type="transmembrane region" description="Helical" evidence="1">
    <location>
        <begin position="318"/>
        <end position="338"/>
    </location>
</feature>
<protein>
    <recommendedName>
        <fullName evidence="4">ABC transporter permease</fullName>
    </recommendedName>
</protein>
<organism evidence="2 3">
    <name type="scientific">Actinomadura rugatobispora</name>
    <dbReference type="NCBI Taxonomy" id="1994"/>
    <lineage>
        <taxon>Bacteria</taxon>
        <taxon>Bacillati</taxon>
        <taxon>Actinomycetota</taxon>
        <taxon>Actinomycetes</taxon>
        <taxon>Streptosporangiales</taxon>
        <taxon>Thermomonosporaceae</taxon>
        <taxon>Actinomadura</taxon>
    </lineage>
</organism>
<name>A0ABW1A8J2_9ACTN</name>
<sequence length="740" mass="80111">MEETRTAEETGGEPDRLPRVEAATLDAMIKLIARLLRGNPITLAPATLITAALTVPGFMIILLNLDGQAIIVNGELRPADPKRATLITGFVVSAVLLAAHLVTVATVAVMAAGALLERRVRPGQALRYALRRSGPFLVLLPVTGGAVLAVGAVMACTPIATRTWLFVSLVLALLALATSWLLLTVPVVVLEHAGPFRALSRLWKLTKARRTSAIWSTLLIGILFPVLLGMAVRWLVAQPFSGVAQTAAEAVVTTVMGVFTVLVQGATVAAVTLNQLVPRQHENLHSMGLWDRPPHPMKPAEVAARLPSPVSARGRARWAIALAVVTSLVAPGLLYGGYLQANPLSLPSITDRPVRAGESHNELLLLDGRSPAIITEARDDSDEPEWYNVQACADTECRRSSSYRFPYRGREDVLRSVPLPDGSMAIAWSHGREIRLMQCTAEGCPNGRNVESYPVIAETDFPWIGYSGDNSWDIAPSGRGIVAAALSAAPRGGKDDADEERDLRRLTMQIVQCADMRCARPRTLATVPFEASEWTDQPRVTIATGAGDRPVVVFENSFGNDVAIITCDDAACRNPTTRRYKPVRSFGFARAGVHRLAVPVDDRPVLAYRDREYGELRLLRCRTPDCAGIDQVTLAEPDGWSSYLSPDLAVGPGGLPWIATFDTTRRKIALHACEVADCTRRTTVPLLADVDPVGTLQLAMTRDGRPQVLWSYEDQGEEQGSADDVSVNRLLTCRDPRCGT</sequence>
<dbReference type="EMBL" id="JBHSON010000055">
    <property type="protein sequence ID" value="MFC5750594.1"/>
    <property type="molecule type" value="Genomic_DNA"/>
</dbReference>
<gene>
    <name evidence="2" type="ORF">ACFPZN_33635</name>
</gene>
<feature type="transmembrane region" description="Helical" evidence="1">
    <location>
        <begin position="256"/>
        <end position="277"/>
    </location>
</feature>
<accession>A0ABW1A8J2</accession>
<feature type="transmembrane region" description="Helical" evidence="1">
    <location>
        <begin position="166"/>
        <end position="190"/>
    </location>
</feature>
<keyword evidence="3" id="KW-1185">Reference proteome</keyword>
<feature type="transmembrane region" description="Helical" evidence="1">
    <location>
        <begin position="43"/>
        <end position="65"/>
    </location>
</feature>
<evidence type="ECO:0000313" key="3">
    <source>
        <dbReference type="Proteomes" id="UP001596074"/>
    </source>
</evidence>
<dbReference type="RefSeq" id="WP_378286345.1">
    <property type="nucleotide sequence ID" value="NZ_JBHSON010000055.1"/>
</dbReference>